<feature type="domain" description="Phospholipase/carboxylesterase/thioesterase" evidence="2">
    <location>
        <begin position="19"/>
        <end position="182"/>
    </location>
</feature>
<dbReference type="InterPro" id="IPR003140">
    <property type="entry name" value="PLipase/COase/thioEstase"/>
</dbReference>
<comment type="similarity">
    <text evidence="1">Belongs to the AB hydrolase superfamily. AB hydrolase 2 family.</text>
</comment>
<evidence type="ECO:0000313" key="3">
    <source>
        <dbReference type="EMBL" id="KAF2853522.1"/>
    </source>
</evidence>
<keyword evidence="4" id="KW-1185">Reference proteome</keyword>
<evidence type="ECO:0000259" key="2">
    <source>
        <dbReference type="Pfam" id="PF02230"/>
    </source>
</evidence>
<gene>
    <name evidence="3" type="ORF">T440DRAFT_309172</name>
</gene>
<organism evidence="3 4">
    <name type="scientific">Plenodomus tracheiphilus IPT5</name>
    <dbReference type="NCBI Taxonomy" id="1408161"/>
    <lineage>
        <taxon>Eukaryota</taxon>
        <taxon>Fungi</taxon>
        <taxon>Dikarya</taxon>
        <taxon>Ascomycota</taxon>
        <taxon>Pezizomycotina</taxon>
        <taxon>Dothideomycetes</taxon>
        <taxon>Pleosporomycetidae</taxon>
        <taxon>Pleosporales</taxon>
        <taxon>Pleosporineae</taxon>
        <taxon>Leptosphaeriaceae</taxon>
        <taxon>Plenodomus</taxon>
    </lineage>
</organism>
<dbReference type="GO" id="GO:0008474">
    <property type="term" value="F:palmitoyl-(protein) hydrolase activity"/>
    <property type="evidence" value="ECO:0007669"/>
    <property type="project" value="TreeGrafter"/>
</dbReference>
<feature type="domain" description="Phospholipase/carboxylesterase/thioesterase" evidence="2">
    <location>
        <begin position="249"/>
        <end position="308"/>
    </location>
</feature>
<dbReference type="SUPFAM" id="SSF53474">
    <property type="entry name" value="alpha/beta-Hydrolases"/>
    <property type="match status" value="1"/>
</dbReference>
<sequence length="317" mass="34998">MSVSKQKSPIPSPPLIIPALQAHKSTFIILHGRGSTAEKFSKPLLQHAVPSLDSETHASSAVDGKTFQDHFPNTKFVFPTAPLRRAVVFKRSLTHQWFDNWSLTQPELKQHLQVQGLRETSIYLHELLRDEIKIVGAANVVLIGLSQGCAASIVALLLWQGEPIGGLVGMCGYLPFRKGMQSCFDEAGCGDDDSLVGSGGDGEDMFERNDDDDDFVEKSKFDKAMEWLREELQTGVDYAGRGSESPSMQAIPVFMGHGKDDEKVPIAFGKLAADFLGSIDVDVTWKEYEGLGHWYSEDMLQDVVGFLKEKRGWSPPS</sequence>
<dbReference type="EMBL" id="MU006295">
    <property type="protein sequence ID" value="KAF2853522.1"/>
    <property type="molecule type" value="Genomic_DNA"/>
</dbReference>
<dbReference type="GO" id="GO:0005737">
    <property type="term" value="C:cytoplasm"/>
    <property type="evidence" value="ECO:0007669"/>
    <property type="project" value="TreeGrafter"/>
</dbReference>
<evidence type="ECO:0000313" key="4">
    <source>
        <dbReference type="Proteomes" id="UP000799423"/>
    </source>
</evidence>
<proteinExistence type="inferred from homology"/>
<dbReference type="Proteomes" id="UP000799423">
    <property type="component" value="Unassembled WGS sequence"/>
</dbReference>
<reference evidence="3" key="1">
    <citation type="submission" date="2020-01" db="EMBL/GenBank/DDBJ databases">
        <authorList>
            <consortium name="DOE Joint Genome Institute"/>
            <person name="Haridas S."/>
            <person name="Albert R."/>
            <person name="Binder M."/>
            <person name="Bloem J."/>
            <person name="Labutti K."/>
            <person name="Salamov A."/>
            <person name="Andreopoulos B."/>
            <person name="Baker S.E."/>
            <person name="Barry K."/>
            <person name="Bills G."/>
            <person name="Bluhm B.H."/>
            <person name="Cannon C."/>
            <person name="Castanera R."/>
            <person name="Culley D.E."/>
            <person name="Daum C."/>
            <person name="Ezra D."/>
            <person name="Gonzalez J.B."/>
            <person name="Henrissat B."/>
            <person name="Kuo A."/>
            <person name="Liang C."/>
            <person name="Lipzen A."/>
            <person name="Lutzoni F."/>
            <person name="Magnuson J."/>
            <person name="Mondo S."/>
            <person name="Nolan M."/>
            <person name="Ohm R."/>
            <person name="Pangilinan J."/>
            <person name="Park H.-J."/>
            <person name="Ramirez L."/>
            <person name="Alfaro M."/>
            <person name="Sun H."/>
            <person name="Tritt A."/>
            <person name="Yoshinaga Y."/>
            <person name="Zwiers L.-H."/>
            <person name="Turgeon B.G."/>
            <person name="Goodwin S.B."/>
            <person name="Spatafora J.W."/>
            <person name="Crous P.W."/>
            <person name="Grigoriev I.V."/>
        </authorList>
    </citation>
    <scope>NUCLEOTIDE SEQUENCE</scope>
    <source>
        <strain evidence="3">IPT5</strain>
    </source>
</reference>
<accession>A0A6A7BE38</accession>
<dbReference type="AlphaFoldDB" id="A0A6A7BE38"/>
<protein>
    <submittedName>
        <fullName evidence="3">Phospholipase/carboxylesterase family protein-like protein</fullName>
    </submittedName>
</protein>
<evidence type="ECO:0000256" key="1">
    <source>
        <dbReference type="ARBA" id="ARBA00006499"/>
    </source>
</evidence>
<name>A0A6A7BE38_9PLEO</name>
<dbReference type="Gene3D" id="3.40.50.1820">
    <property type="entry name" value="alpha/beta hydrolase"/>
    <property type="match status" value="1"/>
</dbReference>
<dbReference type="GO" id="GO:0052689">
    <property type="term" value="F:carboxylic ester hydrolase activity"/>
    <property type="evidence" value="ECO:0007669"/>
    <property type="project" value="TreeGrafter"/>
</dbReference>
<dbReference type="PANTHER" id="PTHR10655">
    <property type="entry name" value="LYSOPHOSPHOLIPASE-RELATED"/>
    <property type="match status" value="1"/>
</dbReference>
<dbReference type="InterPro" id="IPR050565">
    <property type="entry name" value="LYPA1-2/EST-like"/>
</dbReference>
<dbReference type="OrthoDB" id="2418081at2759"/>
<dbReference type="InterPro" id="IPR029058">
    <property type="entry name" value="AB_hydrolase_fold"/>
</dbReference>
<dbReference type="PANTHER" id="PTHR10655:SF64">
    <property type="entry name" value="PHOSPHOLIPASE_CARBOXYLESTERASE_THIOESTERASE DOMAIN-CONTAINING PROTEIN"/>
    <property type="match status" value="1"/>
</dbReference>
<dbReference type="Pfam" id="PF02230">
    <property type="entry name" value="Abhydrolase_2"/>
    <property type="match status" value="2"/>
</dbReference>